<reference evidence="7" key="1">
    <citation type="submission" date="2021-06" db="EMBL/GenBank/DDBJ databases">
        <title>An adapted protocol for Saccharibacteria cultivation: two new species join this phylum of Candidate Phyla Radiations.</title>
        <authorList>
            <person name="Ibrahim A."/>
            <person name="Maatouk M."/>
            <person name="Raoult D."/>
            <person name="Bittar F."/>
        </authorList>
    </citation>
    <scope>NUCLEOTIDE SEQUENCE</scope>
    <source>
        <strain evidence="7">IHU2</strain>
    </source>
</reference>
<evidence type="ECO:0000256" key="3">
    <source>
        <dbReference type="ARBA" id="ARBA00022692"/>
    </source>
</evidence>
<sequence>MKKYWIGIFGQVRAQQKRFVRDKMALFFTFLFPLIFLLVFGSVFSNDSTSFNIAIVNNSQTEFAKSFVKNAKENSKDSILKIKDVKDMDEAREKLKRSELNGIIELPSDFGVVKG</sequence>
<evidence type="ECO:0000313" key="7">
    <source>
        <dbReference type="EMBL" id="QWQ31384.1"/>
    </source>
</evidence>
<organism evidence="7 8">
    <name type="scientific">Candidatus Minimicrobia vallesae</name>
    <dbReference type="NCBI Taxonomy" id="2841264"/>
    <lineage>
        <taxon>Bacteria</taxon>
        <taxon>Candidatus Saccharimonadota</taxon>
        <taxon>Candidatus Saccharimonadota incertae sedis</taxon>
        <taxon>Candidatus Minimicrobia</taxon>
    </lineage>
</organism>
<dbReference type="PANTHER" id="PTHR30294:SF29">
    <property type="entry name" value="MULTIDRUG ABC TRANSPORTER PERMEASE YBHS-RELATED"/>
    <property type="match status" value="1"/>
</dbReference>
<accession>A0A8F1SAD2</accession>
<dbReference type="Pfam" id="PF12698">
    <property type="entry name" value="ABC2_membrane_3"/>
    <property type="match status" value="1"/>
</dbReference>
<keyword evidence="5" id="KW-0472">Membrane</keyword>
<name>A0A8F1SAD2_9BACT</name>
<evidence type="ECO:0000256" key="2">
    <source>
        <dbReference type="ARBA" id="ARBA00022475"/>
    </source>
</evidence>
<dbReference type="AlphaFoldDB" id="A0A8F1SAD2"/>
<dbReference type="KEGG" id="mvl:KOY49_04495"/>
<dbReference type="Proteomes" id="UP000677117">
    <property type="component" value="Chromosome"/>
</dbReference>
<dbReference type="EMBL" id="CP076459">
    <property type="protein sequence ID" value="QWQ31384.1"/>
    <property type="molecule type" value="Genomic_DNA"/>
</dbReference>
<evidence type="ECO:0000256" key="1">
    <source>
        <dbReference type="ARBA" id="ARBA00004651"/>
    </source>
</evidence>
<gene>
    <name evidence="7" type="ORF">KOY49_04495</name>
</gene>
<dbReference type="PANTHER" id="PTHR30294">
    <property type="entry name" value="MEMBRANE COMPONENT OF ABC TRANSPORTER YHHJ-RELATED"/>
    <property type="match status" value="1"/>
</dbReference>
<comment type="subcellular location">
    <subcellularLocation>
        <location evidence="1">Cell membrane</location>
        <topology evidence="1">Multi-pass membrane protein</topology>
    </subcellularLocation>
</comment>
<keyword evidence="4" id="KW-1133">Transmembrane helix</keyword>
<evidence type="ECO:0000259" key="6">
    <source>
        <dbReference type="Pfam" id="PF12698"/>
    </source>
</evidence>
<keyword evidence="3" id="KW-0812">Transmembrane</keyword>
<proteinExistence type="predicted"/>
<dbReference type="InterPro" id="IPR051449">
    <property type="entry name" value="ABC-2_transporter_component"/>
</dbReference>
<protein>
    <submittedName>
        <fullName evidence="7">ABC transporter permease</fullName>
    </submittedName>
</protein>
<dbReference type="InterPro" id="IPR013525">
    <property type="entry name" value="ABC2_TM"/>
</dbReference>
<dbReference type="Gene3D" id="3.40.1710.10">
    <property type="entry name" value="abc type-2 transporter like domain"/>
    <property type="match status" value="1"/>
</dbReference>
<evidence type="ECO:0000313" key="8">
    <source>
        <dbReference type="Proteomes" id="UP000677117"/>
    </source>
</evidence>
<dbReference type="RefSeq" id="WP_232736163.1">
    <property type="nucleotide sequence ID" value="NZ_CP076459.1"/>
</dbReference>
<keyword evidence="8" id="KW-1185">Reference proteome</keyword>
<dbReference type="GO" id="GO:0140359">
    <property type="term" value="F:ABC-type transporter activity"/>
    <property type="evidence" value="ECO:0007669"/>
    <property type="project" value="InterPro"/>
</dbReference>
<feature type="domain" description="ABC-2 type transporter transmembrane" evidence="6">
    <location>
        <begin position="25"/>
        <end position="111"/>
    </location>
</feature>
<keyword evidence="2" id="KW-1003">Cell membrane</keyword>
<dbReference type="GO" id="GO:0005886">
    <property type="term" value="C:plasma membrane"/>
    <property type="evidence" value="ECO:0007669"/>
    <property type="project" value="UniProtKB-SubCell"/>
</dbReference>
<evidence type="ECO:0000256" key="5">
    <source>
        <dbReference type="ARBA" id="ARBA00023136"/>
    </source>
</evidence>
<evidence type="ECO:0000256" key="4">
    <source>
        <dbReference type="ARBA" id="ARBA00022989"/>
    </source>
</evidence>